<keyword evidence="3" id="KW-1185">Reference proteome</keyword>
<dbReference type="PROSITE" id="PS50003">
    <property type="entry name" value="PH_DOMAIN"/>
    <property type="match status" value="1"/>
</dbReference>
<accession>A0AA38M862</accession>
<dbReference type="SUPFAM" id="SSF56112">
    <property type="entry name" value="Protein kinase-like (PK-like)"/>
    <property type="match status" value="1"/>
</dbReference>
<feature type="domain" description="PH" evidence="1">
    <location>
        <begin position="1"/>
        <end position="23"/>
    </location>
</feature>
<dbReference type="Gene3D" id="3.90.1200.10">
    <property type="match status" value="1"/>
</dbReference>
<gene>
    <name evidence="2" type="ORF">Zmor_023696</name>
</gene>
<dbReference type="PANTHER" id="PTHR11012">
    <property type="entry name" value="PROTEIN KINASE-LIKE DOMAIN-CONTAINING"/>
    <property type="match status" value="1"/>
</dbReference>
<name>A0AA38M862_9CUCU</name>
<proteinExistence type="predicted"/>
<dbReference type="InterPro" id="IPR004119">
    <property type="entry name" value="EcKL"/>
</dbReference>
<protein>
    <recommendedName>
        <fullName evidence="1">PH domain-containing protein</fullName>
    </recommendedName>
</protein>
<evidence type="ECO:0000259" key="1">
    <source>
        <dbReference type="PROSITE" id="PS50003"/>
    </source>
</evidence>
<dbReference type="AlphaFoldDB" id="A0AA38M862"/>
<dbReference type="Pfam" id="PF02958">
    <property type="entry name" value="EcKL"/>
    <property type="match status" value="1"/>
</dbReference>
<dbReference type="PANTHER" id="PTHR11012:SF30">
    <property type="entry name" value="PROTEIN KINASE-LIKE DOMAIN-CONTAINING"/>
    <property type="match status" value="1"/>
</dbReference>
<dbReference type="InterPro" id="IPR001849">
    <property type="entry name" value="PH_domain"/>
</dbReference>
<dbReference type="InterPro" id="IPR011009">
    <property type="entry name" value="Kinase-like_dom_sf"/>
</dbReference>
<reference evidence="2" key="1">
    <citation type="journal article" date="2023" name="G3 (Bethesda)">
        <title>Whole genome assemblies of Zophobas morio and Tenebrio molitor.</title>
        <authorList>
            <person name="Kaur S."/>
            <person name="Stinson S.A."/>
            <person name="diCenzo G.C."/>
        </authorList>
    </citation>
    <scope>NUCLEOTIDE SEQUENCE</scope>
    <source>
        <strain evidence="2">QUZm001</strain>
    </source>
</reference>
<dbReference type="Proteomes" id="UP001168821">
    <property type="component" value="Unassembled WGS sequence"/>
</dbReference>
<dbReference type="EMBL" id="JALNTZ010000007">
    <property type="protein sequence ID" value="KAJ3646087.1"/>
    <property type="molecule type" value="Genomic_DNA"/>
</dbReference>
<evidence type="ECO:0000313" key="2">
    <source>
        <dbReference type="EMBL" id="KAJ3646087.1"/>
    </source>
</evidence>
<dbReference type="SMART" id="SM00587">
    <property type="entry name" value="CHK"/>
    <property type="match status" value="1"/>
</dbReference>
<organism evidence="2 3">
    <name type="scientific">Zophobas morio</name>
    <dbReference type="NCBI Taxonomy" id="2755281"/>
    <lineage>
        <taxon>Eukaryota</taxon>
        <taxon>Metazoa</taxon>
        <taxon>Ecdysozoa</taxon>
        <taxon>Arthropoda</taxon>
        <taxon>Hexapoda</taxon>
        <taxon>Insecta</taxon>
        <taxon>Pterygota</taxon>
        <taxon>Neoptera</taxon>
        <taxon>Endopterygota</taxon>
        <taxon>Coleoptera</taxon>
        <taxon>Polyphaga</taxon>
        <taxon>Cucujiformia</taxon>
        <taxon>Tenebrionidae</taxon>
        <taxon>Zophobas</taxon>
    </lineage>
</organism>
<dbReference type="InterPro" id="IPR015897">
    <property type="entry name" value="CHK_kinase-like"/>
</dbReference>
<evidence type="ECO:0000313" key="3">
    <source>
        <dbReference type="Proteomes" id="UP001168821"/>
    </source>
</evidence>
<comment type="caution">
    <text evidence="2">The sequence shown here is derived from an EMBL/GenBank/DDBJ whole genome shotgun (WGS) entry which is preliminary data.</text>
</comment>
<sequence length="408" mass="47650">MTLAARTRSEIKTWLETLLKNENIDNLDFTISGNSEQGDGYVGDILFVEVCGTTKDETKNYNLVLKCSKRSQALREKSPVKEAFLSEIYFYDIVFPSFRKFQHDRNITEPFEKVPKCYGTLTTGDTEVLALENLKNRGYFLWDKTKPLTRPYIDLIVKEYGKFHAVSIAMQDQEPEIFQKLVGGLDHVLKRFFQASTEMYNNMGGAIVEICDLLKGELDDRILHKWYELNQQVEPFYTKACEPLEGMNVITHGDCWCNNFMHYNKDGKPLTAAMLDWQMMTYSPPIFDLSYFLFACLSEDDINDMDTILEYYFEFLTDHLEKLGSSKSLYAREHFLEDWRKYNKFGLLMAPVIHKFCLSEKNDAPDMTEAAEKGEDILKVFMKPIKNIKKYKERMKYIVKYSVENNII</sequence>